<name>A0A937A1W1_9FLAO</name>
<reference evidence="1" key="1">
    <citation type="submission" date="2021-01" db="EMBL/GenBank/DDBJ databases">
        <authorList>
            <person name="Zhong Y.L."/>
        </authorList>
    </citation>
    <scope>NUCLEOTIDE SEQUENCE</scope>
    <source>
        <strain evidence="1">KCTC 23302</strain>
    </source>
</reference>
<protein>
    <recommendedName>
        <fullName evidence="3">N-acetyltransferase domain-containing protein</fullName>
    </recommendedName>
</protein>
<dbReference type="Gene3D" id="3.40.630.30">
    <property type="match status" value="1"/>
</dbReference>
<proteinExistence type="predicted"/>
<sequence length="90" mass="10166">MTLYAIRRDQDNIFVHDITGKKLEGYGSLIMEYLLSYAKAEGIKVISGEFSSLDLENHKALLLHFYQKFGAECVVNDHNTGGTITLKLEQ</sequence>
<evidence type="ECO:0000313" key="2">
    <source>
        <dbReference type="Proteomes" id="UP000651057"/>
    </source>
</evidence>
<dbReference type="SUPFAM" id="SSF55729">
    <property type="entry name" value="Acyl-CoA N-acyltransferases (Nat)"/>
    <property type="match status" value="1"/>
</dbReference>
<dbReference type="AlphaFoldDB" id="A0A937A1W1"/>
<dbReference type="RefSeq" id="WP_201924648.1">
    <property type="nucleotide sequence ID" value="NZ_BAABAX010000013.1"/>
</dbReference>
<organism evidence="1 2">
    <name type="scientific">Aquimarina mytili</name>
    <dbReference type="NCBI Taxonomy" id="874423"/>
    <lineage>
        <taxon>Bacteria</taxon>
        <taxon>Pseudomonadati</taxon>
        <taxon>Bacteroidota</taxon>
        <taxon>Flavobacteriia</taxon>
        <taxon>Flavobacteriales</taxon>
        <taxon>Flavobacteriaceae</taxon>
        <taxon>Aquimarina</taxon>
    </lineage>
</organism>
<dbReference type="EMBL" id="JAERQJ010000017">
    <property type="protein sequence ID" value="MBL0686093.1"/>
    <property type="molecule type" value="Genomic_DNA"/>
</dbReference>
<keyword evidence="2" id="KW-1185">Reference proteome</keyword>
<gene>
    <name evidence="1" type="ORF">JJQ60_21375</name>
</gene>
<accession>A0A937A1W1</accession>
<dbReference type="Proteomes" id="UP000651057">
    <property type="component" value="Unassembled WGS sequence"/>
</dbReference>
<dbReference type="InterPro" id="IPR016181">
    <property type="entry name" value="Acyl_CoA_acyltransferase"/>
</dbReference>
<comment type="caution">
    <text evidence="1">The sequence shown here is derived from an EMBL/GenBank/DDBJ whole genome shotgun (WGS) entry which is preliminary data.</text>
</comment>
<evidence type="ECO:0000313" key="1">
    <source>
        <dbReference type="EMBL" id="MBL0686093.1"/>
    </source>
</evidence>
<evidence type="ECO:0008006" key="3">
    <source>
        <dbReference type="Google" id="ProtNLM"/>
    </source>
</evidence>